<dbReference type="GO" id="GO:0035082">
    <property type="term" value="P:axoneme assembly"/>
    <property type="evidence" value="ECO:0007669"/>
    <property type="project" value="TreeGrafter"/>
</dbReference>
<evidence type="ECO:0000256" key="2">
    <source>
        <dbReference type="ARBA" id="ARBA00004496"/>
    </source>
</evidence>
<evidence type="ECO:0000256" key="3">
    <source>
        <dbReference type="ARBA" id="ARBA00022490"/>
    </source>
</evidence>
<evidence type="ECO:0000313" key="8">
    <source>
        <dbReference type="Proteomes" id="UP000728032"/>
    </source>
</evidence>
<dbReference type="Gene3D" id="3.10.20.230">
    <property type="entry name" value="Doublecortin domain"/>
    <property type="match status" value="1"/>
</dbReference>
<evidence type="ECO:0000256" key="1">
    <source>
        <dbReference type="ARBA" id="ARBA00004316"/>
    </source>
</evidence>
<dbReference type="SMART" id="SM00537">
    <property type="entry name" value="DCX"/>
    <property type="match status" value="1"/>
</dbReference>
<dbReference type="PANTHER" id="PTHR23005:SF4">
    <property type="entry name" value="OXYGEN-REGULATED PROTEIN 1"/>
    <property type="match status" value="1"/>
</dbReference>
<evidence type="ECO:0000259" key="6">
    <source>
        <dbReference type="PROSITE" id="PS50309"/>
    </source>
</evidence>
<organism evidence="7">
    <name type="scientific">Oppiella nova</name>
    <dbReference type="NCBI Taxonomy" id="334625"/>
    <lineage>
        <taxon>Eukaryota</taxon>
        <taxon>Metazoa</taxon>
        <taxon>Ecdysozoa</taxon>
        <taxon>Arthropoda</taxon>
        <taxon>Chelicerata</taxon>
        <taxon>Arachnida</taxon>
        <taxon>Acari</taxon>
        <taxon>Acariformes</taxon>
        <taxon>Sarcoptiformes</taxon>
        <taxon>Oribatida</taxon>
        <taxon>Brachypylina</taxon>
        <taxon>Oppioidea</taxon>
        <taxon>Oppiidae</taxon>
        <taxon>Oppiella</taxon>
    </lineage>
</organism>
<accession>A0A7R9LT88</accession>
<evidence type="ECO:0000313" key="7">
    <source>
        <dbReference type="EMBL" id="CAD7646829.1"/>
    </source>
</evidence>
<dbReference type="OrthoDB" id="1738954at2759"/>
<dbReference type="AlphaFoldDB" id="A0A7R9LT88"/>
<dbReference type="EMBL" id="OC917356">
    <property type="protein sequence ID" value="CAD7646829.1"/>
    <property type="molecule type" value="Genomic_DNA"/>
</dbReference>
<dbReference type="PROSITE" id="PS50309">
    <property type="entry name" value="DC"/>
    <property type="match status" value="1"/>
</dbReference>
<dbReference type="GO" id="GO:0042461">
    <property type="term" value="P:photoreceptor cell development"/>
    <property type="evidence" value="ECO:0007669"/>
    <property type="project" value="TreeGrafter"/>
</dbReference>
<comment type="subcellular location">
    <subcellularLocation>
        <location evidence="1">Cell projection</location>
    </subcellularLocation>
    <subcellularLocation>
        <location evidence="2">Cytoplasm</location>
    </subcellularLocation>
</comment>
<feature type="domain" description="Doublecortin" evidence="6">
    <location>
        <begin position="63"/>
        <end position="149"/>
    </location>
</feature>
<keyword evidence="5" id="KW-0966">Cell projection</keyword>
<sequence>MPVMAKESDTLAELMSQSIVHNNNGTESECKGCAVNGLVSSPSTSSPHNRLSLQRLSAEKRAKRVKFFLNGDKYFKGCVYAVNDKTIRTFDALIQDLNRLFRHHIGLPTGVRFIFSIDGSERVTCLDQLHQSMSYVCSSTDHYIRIDYQSIANMSSLCANSAVSLKNTTNMINNTKKSCVEITSDNQLTHSSAPLPVNGVNASHVQSSQT</sequence>
<evidence type="ECO:0000256" key="4">
    <source>
        <dbReference type="ARBA" id="ARBA00022737"/>
    </source>
</evidence>
<dbReference type="GO" id="GO:0035556">
    <property type="term" value="P:intracellular signal transduction"/>
    <property type="evidence" value="ECO:0007669"/>
    <property type="project" value="InterPro"/>
</dbReference>
<protein>
    <recommendedName>
        <fullName evidence="6">Doublecortin domain-containing protein</fullName>
    </recommendedName>
</protein>
<name>A0A7R9LT88_9ACAR</name>
<dbReference type="Proteomes" id="UP000728032">
    <property type="component" value="Unassembled WGS sequence"/>
</dbReference>
<gene>
    <name evidence="7" type="ORF">ONB1V03_LOCUS5931</name>
</gene>
<keyword evidence="8" id="KW-1185">Reference proteome</keyword>
<reference evidence="7" key="1">
    <citation type="submission" date="2020-11" db="EMBL/GenBank/DDBJ databases">
        <authorList>
            <person name="Tran Van P."/>
        </authorList>
    </citation>
    <scope>NUCLEOTIDE SEQUENCE</scope>
</reference>
<keyword evidence="4" id="KW-0677">Repeat</keyword>
<dbReference type="GO" id="GO:0043005">
    <property type="term" value="C:neuron projection"/>
    <property type="evidence" value="ECO:0007669"/>
    <property type="project" value="UniProtKB-ARBA"/>
</dbReference>
<dbReference type="Pfam" id="PF03607">
    <property type="entry name" value="DCX"/>
    <property type="match status" value="1"/>
</dbReference>
<dbReference type="InterPro" id="IPR036572">
    <property type="entry name" value="Doublecortin_dom_sf"/>
</dbReference>
<dbReference type="PANTHER" id="PTHR23005">
    <property type="entry name" value="RETINITIS PIGMENTOSA 1 PROTEIN"/>
    <property type="match status" value="1"/>
</dbReference>
<evidence type="ECO:0000256" key="5">
    <source>
        <dbReference type="ARBA" id="ARBA00023273"/>
    </source>
</evidence>
<dbReference type="GO" id="GO:0005930">
    <property type="term" value="C:axoneme"/>
    <property type="evidence" value="ECO:0007669"/>
    <property type="project" value="TreeGrafter"/>
</dbReference>
<keyword evidence="3" id="KW-0963">Cytoplasm</keyword>
<dbReference type="InterPro" id="IPR003533">
    <property type="entry name" value="Doublecortin_dom"/>
</dbReference>
<dbReference type="SUPFAM" id="SSF89837">
    <property type="entry name" value="Doublecortin (DC)"/>
    <property type="match status" value="1"/>
</dbReference>
<feature type="non-terminal residue" evidence="7">
    <location>
        <position position="1"/>
    </location>
</feature>
<proteinExistence type="predicted"/>
<dbReference type="EMBL" id="CAJPVJ010002531">
    <property type="protein sequence ID" value="CAG2166407.1"/>
    <property type="molecule type" value="Genomic_DNA"/>
</dbReference>